<dbReference type="InterPro" id="IPR050595">
    <property type="entry name" value="Bact_response_regulator"/>
</dbReference>
<dbReference type="EMBL" id="PSKQ01000017">
    <property type="protein sequence ID" value="MBE8720399.1"/>
    <property type="molecule type" value="Genomic_DNA"/>
</dbReference>
<accession>A0ABR9T650</accession>
<gene>
    <name evidence="4" type="ORF">C4F40_06650</name>
</gene>
<dbReference type="RefSeq" id="WP_196938083.1">
    <property type="nucleotide sequence ID" value="NZ_MU158689.1"/>
</dbReference>
<dbReference type="InterPro" id="IPR001789">
    <property type="entry name" value="Sig_transdc_resp-reg_receiver"/>
</dbReference>
<evidence type="ECO:0000256" key="1">
    <source>
        <dbReference type="ARBA" id="ARBA00022553"/>
    </source>
</evidence>
<dbReference type="PANTHER" id="PTHR44591">
    <property type="entry name" value="STRESS RESPONSE REGULATOR PROTEIN 1"/>
    <property type="match status" value="1"/>
</dbReference>
<dbReference type="Proteomes" id="UP000618319">
    <property type="component" value="Unassembled WGS sequence"/>
</dbReference>
<dbReference type="Pfam" id="PF00072">
    <property type="entry name" value="Response_reg"/>
    <property type="match status" value="1"/>
</dbReference>
<dbReference type="PANTHER" id="PTHR44591:SF3">
    <property type="entry name" value="RESPONSE REGULATORY DOMAIN-CONTAINING PROTEIN"/>
    <property type="match status" value="1"/>
</dbReference>
<reference evidence="4 5" key="1">
    <citation type="submission" date="2018-02" db="EMBL/GenBank/DDBJ databases">
        <title>Sphingobacterium KA21.</title>
        <authorList>
            <person name="Vasarhelyi B.M."/>
            <person name="Deshmukh S."/>
            <person name="Balint B."/>
            <person name="Kukolya J."/>
        </authorList>
    </citation>
    <scope>NUCLEOTIDE SEQUENCE [LARGE SCALE GENOMIC DNA]</scope>
    <source>
        <strain evidence="4 5">Ka21</strain>
    </source>
</reference>
<name>A0ABR9T650_9SPHI</name>
<dbReference type="PROSITE" id="PS50110">
    <property type="entry name" value="RESPONSE_REGULATORY"/>
    <property type="match status" value="1"/>
</dbReference>
<dbReference type="Gene3D" id="3.40.50.2300">
    <property type="match status" value="1"/>
</dbReference>
<dbReference type="InterPro" id="IPR011006">
    <property type="entry name" value="CheY-like_superfamily"/>
</dbReference>
<evidence type="ECO:0000313" key="4">
    <source>
        <dbReference type="EMBL" id="MBE8720399.1"/>
    </source>
</evidence>
<keyword evidence="1 2" id="KW-0597">Phosphoprotein</keyword>
<dbReference type="SUPFAM" id="SSF52172">
    <property type="entry name" value="CheY-like"/>
    <property type="match status" value="1"/>
</dbReference>
<evidence type="ECO:0000259" key="3">
    <source>
        <dbReference type="PROSITE" id="PS50110"/>
    </source>
</evidence>
<keyword evidence="5" id="KW-1185">Reference proteome</keyword>
<sequence>MGTVLKCIVLDDELLGLTYLKMLCQQIEGVEVVKAYSDPLVFLSEVQYLEFDFCISDIEMPGINGLELGKLIPNCPIIFTTAYKQYAVDAFGMDAIDYITKPIQKERLIQGVKKLRKYLNTNTPKRTYIQLQTDRGKTSILFSQLYYIRNSDIDSRDKLARLEDGSTLILKNVSFERLLEQLPENQFCRINKKEILALRIVKYFTVHEITTLLLDEKGRALSFSLNDTYRKRFLGKMPGGQIT</sequence>
<dbReference type="SMART" id="SM00448">
    <property type="entry name" value="REC"/>
    <property type="match status" value="1"/>
</dbReference>
<organism evidence="4 5">
    <name type="scientific">Sphingobacterium pedocola</name>
    <dbReference type="NCBI Taxonomy" id="2082722"/>
    <lineage>
        <taxon>Bacteria</taxon>
        <taxon>Pseudomonadati</taxon>
        <taxon>Bacteroidota</taxon>
        <taxon>Sphingobacteriia</taxon>
        <taxon>Sphingobacteriales</taxon>
        <taxon>Sphingobacteriaceae</taxon>
        <taxon>Sphingobacterium</taxon>
    </lineage>
</organism>
<feature type="modified residue" description="4-aspartylphosphate" evidence="2">
    <location>
        <position position="57"/>
    </location>
</feature>
<comment type="caution">
    <text evidence="4">The sequence shown here is derived from an EMBL/GenBank/DDBJ whole genome shotgun (WGS) entry which is preliminary data.</text>
</comment>
<proteinExistence type="predicted"/>
<evidence type="ECO:0000313" key="5">
    <source>
        <dbReference type="Proteomes" id="UP000618319"/>
    </source>
</evidence>
<dbReference type="InterPro" id="IPR007492">
    <property type="entry name" value="LytTR_DNA-bd_dom"/>
</dbReference>
<dbReference type="SMART" id="SM00850">
    <property type="entry name" value="LytTR"/>
    <property type="match status" value="1"/>
</dbReference>
<evidence type="ECO:0000256" key="2">
    <source>
        <dbReference type="PROSITE-ProRule" id="PRU00169"/>
    </source>
</evidence>
<feature type="domain" description="Response regulatory" evidence="3">
    <location>
        <begin position="6"/>
        <end position="116"/>
    </location>
</feature>
<protein>
    <submittedName>
        <fullName evidence="4">Two-component system response regulator</fullName>
    </submittedName>
</protein>